<feature type="domain" description="Sigma-54 factor interaction" evidence="5">
    <location>
        <begin position="138"/>
        <end position="367"/>
    </location>
</feature>
<dbReference type="SMART" id="SM00382">
    <property type="entry name" value="AAA"/>
    <property type="match status" value="1"/>
</dbReference>
<dbReference type="GO" id="GO:0006355">
    <property type="term" value="P:regulation of DNA-templated transcription"/>
    <property type="evidence" value="ECO:0007669"/>
    <property type="project" value="InterPro"/>
</dbReference>
<dbReference type="InterPro" id="IPR035965">
    <property type="entry name" value="PAS-like_dom_sf"/>
</dbReference>
<dbReference type="PROSITE" id="PS50113">
    <property type="entry name" value="PAC"/>
    <property type="match status" value="1"/>
</dbReference>
<feature type="domain" description="PAC" evidence="7">
    <location>
        <begin position="79"/>
        <end position="131"/>
    </location>
</feature>
<evidence type="ECO:0000259" key="6">
    <source>
        <dbReference type="PROSITE" id="PS50112"/>
    </source>
</evidence>
<dbReference type="InterPro" id="IPR000014">
    <property type="entry name" value="PAS"/>
</dbReference>
<dbReference type="InterPro" id="IPR058031">
    <property type="entry name" value="AAA_lid_NorR"/>
</dbReference>
<evidence type="ECO:0000313" key="9">
    <source>
        <dbReference type="Proteomes" id="UP000438699"/>
    </source>
</evidence>
<sequence>MKPSSRNRLYDTILDSINEGVFTVDLERRVLSFNAAAERITGISRKEAEGRKCSEIIRADLCRSSCAMERTLRSGNPVVNATTHITTSKGERIPVRIATALLRDEKGTVIGGVETFQDLSQVEQLRKALEARYTFKDIIGRSPAMTKLFATLPLVAESESTVLIQGATGTGKELFARTIHNLSPRRKGRFVAVNCAALPDTLLESELFGYKAGAFTDAKQDKPGRFELARGGTIFLDEICDLNPVVQVRLLRVLQERYIEPLGGVTPTKVDVRIIAAAKMDLAELVKKGTFRDDLYYRIRVVHLVLPPLEQRRGDIPLLVNHLVTKFNHLQGKAVTGLSERAMARLLAHDYPGNVRELENIIEQAFVLCRGERIRYRHLPRELRRTDTSFDHAHTPRSLKDMERALIRDALQRNDGNRSHTARELGINPSTLYRKMQRLGITHEAAGQ</sequence>
<dbReference type="Pfam" id="PF13426">
    <property type="entry name" value="PAS_9"/>
    <property type="match status" value="1"/>
</dbReference>
<evidence type="ECO:0000259" key="7">
    <source>
        <dbReference type="PROSITE" id="PS50113"/>
    </source>
</evidence>
<gene>
    <name evidence="8" type="ORF">F8A88_02755</name>
</gene>
<dbReference type="SUPFAM" id="SSF52540">
    <property type="entry name" value="P-loop containing nucleoside triphosphate hydrolases"/>
    <property type="match status" value="1"/>
</dbReference>
<dbReference type="Proteomes" id="UP000438699">
    <property type="component" value="Unassembled WGS sequence"/>
</dbReference>
<dbReference type="EMBL" id="WAIE01000001">
    <property type="protein sequence ID" value="KAB1443202.1"/>
    <property type="molecule type" value="Genomic_DNA"/>
</dbReference>
<name>A0A6N6N4U6_9BACT</name>
<dbReference type="Gene3D" id="1.10.8.60">
    <property type="match status" value="1"/>
</dbReference>
<proteinExistence type="predicted"/>
<keyword evidence="9" id="KW-1185">Reference proteome</keyword>
<dbReference type="GO" id="GO:0005524">
    <property type="term" value="F:ATP binding"/>
    <property type="evidence" value="ECO:0007669"/>
    <property type="project" value="UniProtKB-KW"/>
</dbReference>
<evidence type="ECO:0000313" key="8">
    <source>
        <dbReference type="EMBL" id="KAB1443202.1"/>
    </source>
</evidence>
<dbReference type="Gene3D" id="1.10.10.60">
    <property type="entry name" value="Homeodomain-like"/>
    <property type="match status" value="1"/>
</dbReference>
<dbReference type="InterPro" id="IPR000700">
    <property type="entry name" value="PAS-assoc_C"/>
</dbReference>
<dbReference type="SUPFAM" id="SSF55785">
    <property type="entry name" value="PYP-like sensor domain (PAS domain)"/>
    <property type="match status" value="1"/>
</dbReference>
<dbReference type="Pfam" id="PF00158">
    <property type="entry name" value="Sigma54_activat"/>
    <property type="match status" value="1"/>
</dbReference>
<evidence type="ECO:0000256" key="2">
    <source>
        <dbReference type="ARBA" id="ARBA00022840"/>
    </source>
</evidence>
<dbReference type="Gene3D" id="3.30.450.20">
    <property type="entry name" value="PAS domain"/>
    <property type="match status" value="1"/>
</dbReference>
<evidence type="ECO:0000259" key="5">
    <source>
        <dbReference type="PROSITE" id="PS50045"/>
    </source>
</evidence>
<keyword evidence="3" id="KW-0805">Transcription regulation</keyword>
<dbReference type="PROSITE" id="PS00688">
    <property type="entry name" value="SIGMA54_INTERACT_3"/>
    <property type="match status" value="1"/>
</dbReference>
<dbReference type="PROSITE" id="PS50112">
    <property type="entry name" value="PAS"/>
    <property type="match status" value="1"/>
</dbReference>
<dbReference type="PANTHER" id="PTHR32071:SF57">
    <property type="entry name" value="C4-DICARBOXYLATE TRANSPORT TRANSCRIPTIONAL REGULATORY PROTEIN DCTD"/>
    <property type="match status" value="1"/>
</dbReference>
<dbReference type="InterPro" id="IPR009057">
    <property type="entry name" value="Homeodomain-like_sf"/>
</dbReference>
<dbReference type="InterPro" id="IPR003593">
    <property type="entry name" value="AAA+_ATPase"/>
</dbReference>
<dbReference type="RefSeq" id="WP_151149534.1">
    <property type="nucleotide sequence ID" value="NZ_WAIE01000001.1"/>
</dbReference>
<keyword evidence="2" id="KW-0067">ATP-binding</keyword>
<accession>A0A6N6N4U6</accession>
<dbReference type="NCBIfam" id="TIGR00229">
    <property type="entry name" value="sensory_box"/>
    <property type="match status" value="1"/>
</dbReference>
<dbReference type="SUPFAM" id="SSF46689">
    <property type="entry name" value="Homeodomain-like"/>
    <property type="match status" value="1"/>
</dbReference>
<protein>
    <submittedName>
        <fullName evidence="8">PAS domain S-box protein</fullName>
    </submittedName>
</protein>
<dbReference type="InterPro" id="IPR002078">
    <property type="entry name" value="Sigma_54_int"/>
</dbReference>
<dbReference type="SMART" id="SM00091">
    <property type="entry name" value="PAS"/>
    <property type="match status" value="1"/>
</dbReference>
<organism evidence="8 9">
    <name type="scientific">Pseudodesulfovibrio senegalensis</name>
    <dbReference type="NCBI Taxonomy" id="1721087"/>
    <lineage>
        <taxon>Bacteria</taxon>
        <taxon>Pseudomonadati</taxon>
        <taxon>Thermodesulfobacteriota</taxon>
        <taxon>Desulfovibrionia</taxon>
        <taxon>Desulfovibrionales</taxon>
        <taxon>Desulfovibrionaceae</taxon>
    </lineage>
</organism>
<dbReference type="InterPro" id="IPR002197">
    <property type="entry name" value="HTH_Fis"/>
</dbReference>
<comment type="caution">
    <text evidence="8">The sequence shown here is derived from an EMBL/GenBank/DDBJ whole genome shotgun (WGS) entry which is preliminary data.</text>
</comment>
<dbReference type="Pfam" id="PF25601">
    <property type="entry name" value="AAA_lid_14"/>
    <property type="match status" value="1"/>
</dbReference>
<dbReference type="InterPro" id="IPR027417">
    <property type="entry name" value="P-loop_NTPase"/>
</dbReference>
<evidence type="ECO:0000256" key="1">
    <source>
        <dbReference type="ARBA" id="ARBA00022741"/>
    </source>
</evidence>
<keyword evidence="4" id="KW-0804">Transcription</keyword>
<dbReference type="FunFam" id="3.40.50.300:FF:000006">
    <property type="entry name" value="DNA-binding transcriptional regulator NtrC"/>
    <property type="match status" value="1"/>
</dbReference>
<dbReference type="AlphaFoldDB" id="A0A6N6N4U6"/>
<dbReference type="OrthoDB" id="9763792at2"/>
<feature type="domain" description="PAS" evidence="6">
    <location>
        <begin position="6"/>
        <end position="51"/>
    </location>
</feature>
<dbReference type="CDD" id="cd00130">
    <property type="entry name" value="PAS"/>
    <property type="match status" value="1"/>
</dbReference>
<dbReference type="PROSITE" id="PS50045">
    <property type="entry name" value="SIGMA54_INTERACT_4"/>
    <property type="match status" value="1"/>
</dbReference>
<dbReference type="GO" id="GO:0043565">
    <property type="term" value="F:sequence-specific DNA binding"/>
    <property type="evidence" value="ECO:0007669"/>
    <property type="project" value="InterPro"/>
</dbReference>
<dbReference type="InterPro" id="IPR025944">
    <property type="entry name" value="Sigma_54_int_dom_CS"/>
</dbReference>
<dbReference type="PRINTS" id="PR01590">
    <property type="entry name" value="HTHFIS"/>
</dbReference>
<dbReference type="Gene3D" id="3.40.50.300">
    <property type="entry name" value="P-loop containing nucleotide triphosphate hydrolases"/>
    <property type="match status" value="1"/>
</dbReference>
<evidence type="ECO:0000256" key="4">
    <source>
        <dbReference type="ARBA" id="ARBA00023163"/>
    </source>
</evidence>
<evidence type="ECO:0000256" key="3">
    <source>
        <dbReference type="ARBA" id="ARBA00023015"/>
    </source>
</evidence>
<reference evidence="8 9" key="1">
    <citation type="journal article" date="2017" name="Int. J. Syst. Evol. Microbiol.">
        <title>Desulfovibrio senegalensis sp. nov., a mesophilic sulfate reducer isolated from marine sediment.</title>
        <authorList>
            <person name="Thioye A."/>
            <person name="Gam Z.B.A."/>
            <person name="Mbengue M."/>
            <person name="Cayol J.L."/>
            <person name="Joseph-Bartoli M."/>
            <person name="Toure-Kane C."/>
            <person name="Labat M."/>
        </authorList>
    </citation>
    <scope>NUCLEOTIDE SEQUENCE [LARGE SCALE GENOMIC DNA]</scope>
    <source>
        <strain evidence="8 9">DSM 101509</strain>
    </source>
</reference>
<keyword evidence="1" id="KW-0547">Nucleotide-binding</keyword>
<dbReference type="CDD" id="cd00009">
    <property type="entry name" value="AAA"/>
    <property type="match status" value="1"/>
</dbReference>
<dbReference type="Pfam" id="PF02954">
    <property type="entry name" value="HTH_8"/>
    <property type="match status" value="1"/>
</dbReference>
<dbReference type="PANTHER" id="PTHR32071">
    <property type="entry name" value="TRANSCRIPTIONAL REGULATORY PROTEIN"/>
    <property type="match status" value="1"/>
</dbReference>